<feature type="chain" id="PRO_5009314190" evidence="1">
    <location>
        <begin position="21"/>
        <end position="85"/>
    </location>
</feature>
<evidence type="ECO:0000313" key="3">
    <source>
        <dbReference type="WBParaSite" id="L893_g32181.t1"/>
    </source>
</evidence>
<keyword evidence="2" id="KW-1185">Reference proteome</keyword>
<accession>A0A1I8A2E1</accession>
<name>A0A1I8A2E1_9BILA</name>
<evidence type="ECO:0000256" key="1">
    <source>
        <dbReference type="SAM" id="SignalP"/>
    </source>
</evidence>
<proteinExistence type="predicted"/>
<feature type="signal peptide" evidence="1">
    <location>
        <begin position="1"/>
        <end position="20"/>
    </location>
</feature>
<sequence>MIIASLISLSILCLYAFVAGFPQVAQPELVPQLYGDYFMPQELTDYSENLVEKRAMMRLGKRAMMRLGKRSDDSKHQKRAPFRLG</sequence>
<keyword evidence="1" id="KW-0732">Signal</keyword>
<organism evidence="2 3">
    <name type="scientific">Steinernema glaseri</name>
    <dbReference type="NCBI Taxonomy" id="37863"/>
    <lineage>
        <taxon>Eukaryota</taxon>
        <taxon>Metazoa</taxon>
        <taxon>Ecdysozoa</taxon>
        <taxon>Nematoda</taxon>
        <taxon>Chromadorea</taxon>
        <taxon>Rhabditida</taxon>
        <taxon>Tylenchina</taxon>
        <taxon>Panagrolaimomorpha</taxon>
        <taxon>Strongyloidoidea</taxon>
        <taxon>Steinernematidae</taxon>
        <taxon>Steinernema</taxon>
    </lineage>
</organism>
<dbReference type="Proteomes" id="UP000095287">
    <property type="component" value="Unplaced"/>
</dbReference>
<protein>
    <submittedName>
        <fullName evidence="3">Neuropeptide-Like Protein</fullName>
    </submittedName>
</protein>
<evidence type="ECO:0000313" key="2">
    <source>
        <dbReference type="Proteomes" id="UP000095287"/>
    </source>
</evidence>
<dbReference type="WBParaSite" id="L893_g32181.t1">
    <property type="protein sequence ID" value="L893_g32181.t1"/>
    <property type="gene ID" value="L893_g32181"/>
</dbReference>
<reference evidence="3" key="1">
    <citation type="submission" date="2016-11" db="UniProtKB">
        <authorList>
            <consortium name="WormBaseParasite"/>
        </authorList>
    </citation>
    <scope>IDENTIFICATION</scope>
</reference>
<dbReference type="AlphaFoldDB" id="A0A1I8A2E1"/>